<dbReference type="RefSeq" id="WP_268639387.1">
    <property type="nucleotide sequence ID" value="NZ_JAMDLZ010000042.1"/>
</dbReference>
<evidence type="ECO:0000313" key="3">
    <source>
        <dbReference type="Proteomes" id="UP001527052"/>
    </source>
</evidence>
<keyword evidence="3" id="KW-1185">Reference proteome</keyword>
<reference evidence="2 3" key="1">
    <citation type="submission" date="2022-05" db="EMBL/GenBank/DDBJ databases">
        <title>Genome Sequencing of Bee-Associated Microbes.</title>
        <authorList>
            <person name="Dunlap C."/>
        </authorList>
    </citation>
    <scope>NUCLEOTIDE SEQUENCE [LARGE SCALE GENOMIC DNA]</scope>
    <source>
        <strain evidence="2 3">NRRL BD-083</strain>
    </source>
</reference>
<evidence type="ECO:0000256" key="1">
    <source>
        <dbReference type="SAM" id="MobiDB-lite"/>
    </source>
</evidence>
<proteinExistence type="predicted"/>
<gene>
    <name evidence="2" type="ORF">M5W82_21320</name>
</gene>
<accession>A0ABT4EV68</accession>
<dbReference type="Proteomes" id="UP001527052">
    <property type="component" value="Unassembled WGS sequence"/>
</dbReference>
<feature type="region of interest" description="Disordered" evidence="1">
    <location>
        <begin position="1"/>
        <end position="57"/>
    </location>
</feature>
<dbReference type="EMBL" id="JAMDLZ010000042">
    <property type="protein sequence ID" value="MCY9549428.1"/>
    <property type="molecule type" value="Genomic_DNA"/>
</dbReference>
<name>A0ABT4EV68_9BACI</name>
<evidence type="ECO:0000313" key="2">
    <source>
        <dbReference type="EMBL" id="MCY9549428.1"/>
    </source>
</evidence>
<organism evidence="2 3">
    <name type="scientific">Lysinibacillus xylanilyticus</name>
    <dbReference type="NCBI Taxonomy" id="582475"/>
    <lineage>
        <taxon>Bacteria</taxon>
        <taxon>Bacillati</taxon>
        <taxon>Bacillota</taxon>
        <taxon>Bacilli</taxon>
        <taxon>Bacillales</taxon>
        <taxon>Bacillaceae</taxon>
        <taxon>Lysinibacillus</taxon>
    </lineage>
</organism>
<feature type="compositionally biased region" description="Basic and acidic residues" evidence="1">
    <location>
        <begin position="21"/>
        <end position="41"/>
    </location>
</feature>
<sequence length="57" mass="6357">MTDRNVEETEGAIQTTEEQSSDGKDRRNDGRTIKTTDRVIEVTEEQSSDGKGLRNDG</sequence>
<protein>
    <submittedName>
        <fullName evidence="2">Uncharacterized protein</fullName>
    </submittedName>
</protein>
<comment type="caution">
    <text evidence="2">The sequence shown here is derived from an EMBL/GenBank/DDBJ whole genome shotgun (WGS) entry which is preliminary data.</text>
</comment>